<name>A0A915HKB3_ROMCU</name>
<sequence length="57" mass="6247">LLGVCTVTYADKGNLELGVPKGAIWALVGSLSYSVYLVLLRRSVESEDQLDIPMFFV</sequence>
<evidence type="ECO:0000313" key="2">
    <source>
        <dbReference type="Proteomes" id="UP000887565"/>
    </source>
</evidence>
<feature type="transmembrane region" description="Helical" evidence="1">
    <location>
        <begin position="22"/>
        <end position="40"/>
    </location>
</feature>
<accession>A0A915HKB3</accession>
<evidence type="ECO:0000313" key="3">
    <source>
        <dbReference type="WBParaSite" id="nRc.2.0.1.t02006-RA"/>
    </source>
</evidence>
<reference evidence="3" key="1">
    <citation type="submission" date="2022-11" db="UniProtKB">
        <authorList>
            <consortium name="WormBaseParasite"/>
        </authorList>
    </citation>
    <scope>IDENTIFICATION</scope>
</reference>
<keyword evidence="1" id="KW-0472">Membrane</keyword>
<keyword evidence="1" id="KW-0812">Transmembrane</keyword>
<organism evidence="2 3">
    <name type="scientific">Romanomermis culicivorax</name>
    <name type="common">Nematode worm</name>
    <dbReference type="NCBI Taxonomy" id="13658"/>
    <lineage>
        <taxon>Eukaryota</taxon>
        <taxon>Metazoa</taxon>
        <taxon>Ecdysozoa</taxon>
        <taxon>Nematoda</taxon>
        <taxon>Enoplea</taxon>
        <taxon>Dorylaimia</taxon>
        <taxon>Mermithida</taxon>
        <taxon>Mermithoidea</taxon>
        <taxon>Mermithidae</taxon>
        <taxon>Romanomermis</taxon>
    </lineage>
</organism>
<keyword evidence="2" id="KW-1185">Reference proteome</keyword>
<protein>
    <submittedName>
        <fullName evidence="3">EamA family transporter</fullName>
    </submittedName>
</protein>
<dbReference type="WBParaSite" id="nRc.2.0.1.t02006-RA">
    <property type="protein sequence ID" value="nRc.2.0.1.t02006-RA"/>
    <property type="gene ID" value="nRc.2.0.1.g02006"/>
</dbReference>
<evidence type="ECO:0000256" key="1">
    <source>
        <dbReference type="SAM" id="Phobius"/>
    </source>
</evidence>
<dbReference type="AlphaFoldDB" id="A0A915HKB3"/>
<proteinExistence type="predicted"/>
<dbReference type="Proteomes" id="UP000887565">
    <property type="component" value="Unplaced"/>
</dbReference>
<keyword evidence="1" id="KW-1133">Transmembrane helix</keyword>